<feature type="non-terminal residue" evidence="1">
    <location>
        <position position="58"/>
    </location>
</feature>
<reference evidence="1 2" key="1">
    <citation type="journal article" date="2021" name="Nat. Plants">
        <title>The Taxus genome provides insights into paclitaxel biosynthesis.</title>
        <authorList>
            <person name="Xiong X."/>
            <person name="Gou J."/>
            <person name="Liao Q."/>
            <person name="Li Y."/>
            <person name="Zhou Q."/>
            <person name="Bi G."/>
            <person name="Li C."/>
            <person name="Du R."/>
            <person name="Wang X."/>
            <person name="Sun T."/>
            <person name="Guo L."/>
            <person name="Liang H."/>
            <person name="Lu P."/>
            <person name="Wu Y."/>
            <person name="Zhang Z."/>
            <person name="Ro D.K."/>
            <person name="Shang Y."/>
            <person name="Huang S."/>
            <person name="Yan J."/>
        </authorList>
    </citation>
    <scope>NUCLEOTIDE SEQUENCE [LARGE SCALE GENOMIC DNA]</scope>
    <source>
        <strain evidence="1">Ta-2019</strain>
    </source>
</reference>
<proteinExistence type="predicted"/>
<organism evidence="1 2">
    <name type="scientific">Taxus chinensis</name>
    <name type="common">Chinese yew</name>
    <name type="synonym">Taxus wallichiana var. chinensis</name>
    <dbReference type="NCBI Taxonomy" id="29808"/>
    <lineage>
        <taxon>Eukaryota</taxon>
        <taxon>Viridiplantae</taxon>
        <taxon>Streptophyta</taxon>
        <taxon>Embryophyta</taxon>
        <taxon>Tracheophyta</taxon>
        <taxon>Spermatophyta</taxon>
        <taxon>Pinopsida</taxon>
        <taxon>Pinidae</taxon>
        <taxon>Conifers II</taxon>
        <taxon>Cupressales</taxon>
        <taxon>Taxaceae</taxon>
        <taxon>Taxus</taxon>
    </lineage>
</organism>
<dbReference type="Proteomes" id="UP000824469">
    <property type="component" value="Unassembled WGS sequence"/>
</dbReference>
<name>A0AA38G6Y7_TAXCH</name>
<accession>A0AA38G6Y7</accession>
<protein>
    <submittedName>
        <fullName evidence="1">Uncharacterized protein</fullName>
    </submittedName>
</protein>
<dbReference type="EMBL" id="JAHRHJ020000004">
    <property type="protein sequence ID" value="KAH9317222.1"/>
    <property type="molecule type" value="Genomic_DNA"/>
</dbReference>
<evidence type="ECO:0000313" key="2">
    <source>
        <dbReference type="Proteomes" id="UP000824469"/>
    </source>
</evidence>
<dbReference type="AlphaFoldDB" id="A0AA38G6Y7"/>
<sequence length="58" mass="6090">SSCLQFKPPEPVLKGSCLANLPGCTSMIYARDGFCCAAGGGPAEKFLAQMSILYDLFA</sequence>
<gene>
    <name evidence="1" type="ORF">KI387_018991</name>
</gene>
<evidence type="ECO:0000313" key="1">
    <source>
        <dbReference type="EMBL" id="KAH9317222.1"/>
    </source>
</evidence>
<comment type="caution">
    <text evidence="1">The sequence shown here is derived from an EMBL/GenBank/DDBJ whole genome shotgun (WGS) entry which is preliminary data.</text>
</comment>
<keyword evidence="2" id="KW-1185">Reference proteome</keyword>
<feature type="non-terminal residue" evidence="1">
    <location>
        <position position="1"/>
    </location>
</feature>